<keyword evidence="2" id="KW-1185">Reference proteome</keyword>
<dbReference type="Proteomes" id="UP000448943">
    <property type="component" value="Unassembled WGS sequence"/>
</dbReference>
<proteinExistence type="predicted"/>
<accession>A0A6N9Q2J1</accession>
<evidence type="ECO:0000313" key="2">
    <source>
        <dbReference type="Proteomes" id="UP000448943"/>
    </source>
</evidence>
<dbReference type="InterPro" id="IPR009711">
    <property type="entry name" value="UPF0473"/>
</dbReference>
<dbReference type="RefSeq" id="WP_160645830.1">
    <property type="nucleotide sequence ID" value="NZ_SIJB01000020.1"/>
</dbReference>
<dbReference type="OrthoDB" id="2376281at2"/>
<comment type="caution">
    <text evidence="1">The sequence shown here is derived from an EMBL/GenBank/DDBJ whole genome shotgun (WGS) entry which is preliminary data.</text>
</comment>
<evidence type="ECO:0000313" key="1">
    <source>
        <dbReference type="EMBL" id="NBI29030.1"/>
    </source>
</evidence>
<dbReference type="EMBL" id="SIJB01000020">
    <property type="protein sequence ID" value="NBI29030.1"/>
    <property type="molecule type" value="Genomic_DNA"/>
</dbReference>
<dbReference type="AlphaFoldDB" id="A0A6N9Q2J1"/>
<name>A0A6N9Q2J1_9BACL</name>
<gene>
    <name evidence="1" type="ORF">ERL59_08665</name>
</gene>
<organism evidence="1 2">
    <name type="scientific">Chengkuizengella marina</name>
    <dbReference type="NCBI Taxonomy" id="2507566"/>
    <lineage>
        <taxon>Bacteria</taxon>
        <taxon>Bacillati</taxon>
        <taxon>Bacillota</taxon>
        <taxon>Bacilli</taxon>
        <taxon>Bacillales</taxon>
        <taxon>Paenibacillaceae</taxon>
        <taxon>Chengkuizengella</taxon>
    </lineage>
</organism>
<reference evidence="1 2" key="1">
    <citation type="submission" date="2019-01" db="EMBL/GenBank/DDBJ databases">
        <title>Chengkuizengella sp. nov., isolated from deep-sea sediment of East Pacific Ocean.</title>
        <authorList>
            <person name="Yang J."/>
            <person name="Lai Q."/>
            <person name="Shao Z."/>
        </authorList>
    </citation>
    <scope>NUCLEOTIDE SEQUENCE [LARGE SCALE GENOMIC DNA]</scope>
    <source>
        <strain evidence="1 2">YPA3-1-1</strain>
    </source>
</reference>
<protein>
    <submittedName>
        <fullName evidence="1">DUF1292 domain-containing protein</fullName>
    </submittedName>
</protein>
<sequence length="93" mass="10858">MTEELSHQDDEQSFIITDDQGNEYEMSIVYTFSVVDDQYAVLIDNNNPEGDGVIFKLVEEDEETFLEPIESDEEWQRVVTIYEEIVAEENKKS</sequence>
<dbReference type="Pfam" id="PF06949">
    <property type="entry name" value="DUF1292"/>
    <property type="match status" value="1"/>
</dbReference>